<comment type="caution">
    <text evidence="2">The sequence shown here is derived from an EMBL/GenBank/DDBJ whole genome shotgun (WGS) entry which is preliminary data.</text>
</comment>
<evidence type="ECO:0000256" key="1">
    <source>
        <dbReference type="ARBA" id="ARBA00045610"/>
    </source>
</evidence>
<dbReference type="GO" id="GO:0045901">
    <property type="term" value="P:positive regulation of translational elongation"/>
    <property type="evidence" value="ECO:0007669"/>
    <property type="project" value="InterPro"/>
</dbReference>
<dbReference type="STRING" id="35608.A0A2U1MBY3"/>
<evidence type="ECO:0000313" key="2">
    <source>
        <dbReference type="EMBL" id="PWA58773.1"/>
    </source>
</evidence>
<dbReference type="Gene3D" id="2.30.30.30">
    <property type="match status" value="1"/>
</dbReference>
<dbReference type="GO" id="GO:0003723">
    <property type="term" value="F:RNA binding"/>
    <property type="evidence" value="ECO:0007669"/>
    <property type="project" value="InterPro"/>
</dbReference>
<proteinExistence type="predicted"/>
<dbReference type="Proteomes" id="UP000245207">
    <property type="component" value="Unassembled WGS sequence"/>
</dbReference>
<accession>A0A2U1MBY3</accession>
<sequence length="181" mass="20871">MFNRSRSKYTYLQKASYISFGSVIVIKNKPCEVRTFEETRHINYSFEKTRDISYSSKLKFVAHDIFDGKEYTLQVKADGYCECPYVYDTEYEITHISTDGRLSLITENGEVRAPLSLSLAALPQPHEPPNDPRCHDDCGDDCHLDFLTQHIKRFREGKLLFADVKFAMGREQVCGIIERPG</sequence>
<dbReference type="GO" id="GO:0003746">
    <property type="term" value="F:translation elongation factor activity"/>
    <property type="evidence" value="ECO:0007669"/>
    <property type="project" value="InterPro"/>
</dbReference>
<dbReference type="InterPro" id="IPR001884">
    <property type="entry name" value="IF5A-like"/>
</dbReference>
<dbReference type="GO" id="GO:0003743">
    <property type="term" value="F:translation initiation factor activity"/>
    <property type="evidence" value="ECO:0007669"/>
    <property type="project" value="UniProtKB-KW"/>
</dbReference>
<dbReference type="InterPro" id="IPR014722">
    <property type="entry name" value="Rib_uL2_dom2"/>
</dbReference>
<dbReference type="InterPro" id="IPR012340">
    <property type="entry name" value="NA-bd_OB-fold"/>
</dbReference>
<keyword evidence="3" id="KW-1185">Reference proteome</keyword>
<dbReference type="GO" id="GO:0043022">
    <property type="term" value="F:ribosome binding"/>
    <property type="evidence" value="ECO:0007669"/>
    <property type="project" value="InterPro"/>
</dbReference>
<evidence type="ECO:0000313" key="3">
    <source>
        <dbReference type="Proteomes" id="UP000245207"/>
    </source>
</evidence>
<keyword evidence="2" id="KW-0648">Protein biosynthesis</keyword>
<dbReference type="PANTHER" id="PTHR11673">
    <property type="entry name" value="TRANSLATION INITIATION FACTOR 5A FAMILY MEMBER"/>
    <property type="match status" value="1"/>
</dbReference>
<protein>
    <submittedName>
        <fullName evidence="2">Eukaryotic translation initiation factor 5A-1</fullName>
    </submittedName>
</protein>
<gene>
    <name evidence="2" type="ORF">CTI12_AA396860</name>
</gene>
<keyword evidence="2" id="KW-0396">Initiation factor</keyword>
<dbReference type="SUPFAM" id="SSF50104">
    <property type="entry name" value="Translation proteins SH3-like domain"/>
    <property type="match status" value="1"/>
</dbReference>
<name>A0A2U1MBY3_ARTAN</name>
<dbReference type="EMBL" id="PKPP01005796">
    <property type="protein sequence ID" value="PWA58773.1"/>
    <property type="molecule type" value="Genomic_DNA"/>
</dbReference>
<dbReference type="InterPro" id="IPR008991">
    <property type="entry name" value="Translation_prot_SH3-like_sf"/>
</dbReference>
<reference evidence="2 3" key="1">
    <citation type="journal article" date="2018" name="Mol. Plant">
        <title>The genome of Artemisia annua provides insight into the evolution of Asteraceae family and artemisinin biosynthesis.</title>
        <authorList>
            <person name="Shen Q."/>
            <person name="Zhang L."/>
            <person name="Liao Z."/>
            <person name="Wang S."/>
            <person name="Yan T."/>
            <person name="Shi P."/>
            <person name="Liu M."/>
            <person name="Fu X."/>
            <person name="Pan Q."/>
            <person name="Wang Y."/>
            <person name="Lv Z."/>
            <person name="Lu X."/>
            <person name="Zhang F."/>
            <person name="Jiang W."/>
            <person name="Ma Y."/>
            <person name="Chen M."/>
            <person name="Hao X."/>
            <person name="Li L."/>
            <person name="Tang Y."/>
            <person name="Lv G."/>
            <person name="Zhou Y."/>
            <person name="Sun X."/>
            <person name="Brodelius P.E."/>
            <person name="Rose J.K.C."/>
            <person name="Tang K."/>
        </authorList>
    </citation>
    <scope>NUCLEOTIDE SEQUENCE [LARGE SCALE GENOMIC DNA]</scope>
    <source>
        <strain evidence="3">cv. Huhao1</strain>
        <tissue evidence="2">Leaf</tissue>
    </source>
</reference>
<comment type="function">
    <text evidence="1">Translation factor that promotes translation elongation and termination, particularly upon ribosome stalling at specific amino acid sequence contexts. Binds between the exit (E) and peptidyl (P) site of the ribosome and promotes rescue of stalled ribosome: specifically required for efficient translation of polyproline-containing peptides as well as other motifs that stall the ribosome. Acts as a ribosome quality control (RQC) cofactor by joining the RQC complex to facilitate peptidyl transfer during CAT tailing step.</text>
</comment>
<dbReference type="Gene3D" id="2.40.50.140">
    <property type="entry name" value="Nucleic acid-binding proteins"/>
    <property type="match status" value="1"/>
</dbReference>
<organism evidence="2 3">
    <name type="scientific">Artemisia annua</name>
    <name type="common">Sweet wormwood</name>
    <dbReference type="NCBI Taxonomy" id="35608"/>
    <lineage>
        <taxon>Eukaryota</taxon>
        <taxon>Viridiplantae</taxon>
        <taxon>Streptophyta</taxon>
        <taxon>Embryophyta</taxon>
        <taxon>Tracheophyta</taxon>
        <taxon>Spermatophyta</taxon>
        <taxon>Magnoliopsida</taxon>
        <taxon>eudicotyledons</taxon>
        <taxon>Gunneridae</taxon>
        <taxon>Pentapetalae</taxon>
        <taxon>asterids</taxon>
        <taxon>campanulids</taxon>
        <taxon>Asterales</taxon>
        <taxon>Asteraceae</taxon>
        <taxon>Asteroideae</taxon>
        <taxon>Anthemideae</taxon>
        <taxon>Artemisiinae</taxon>
        <taxon>Artemisia</taxon>
    </lineage>
</organism>
<dbReference type="AlphaFoldDB" id="A0A2U1MBY3"/>